<keyword evidence="3" id="KW-1185">Reference proteome</keyword>
<dbReference type="STRING" id="414004.CENSYa_0763"/>
<dbReference type="AlphaFoldDB" id="A0RVM9"/>
<evidence type="ECO:0000256" key="1">
    <source>
        <dbReference type="SAM" id="MobiDB-lite"/>
    </source>
</evidence>
<name>A0RVM9_CENSY</name>
<sequence>MAAVSLFYFQRIGGLIALCAPHHGRRTCQFSHAHAAFVNRAMFFGRLTSRIVPRVCLTVPAEHASATSQALARLNRYTGQTLLQFLRYEKTYLHPLRVLSGRAQASVRHKPILPENAVNVNPGTGASASAQNARDQLGSTSAPVMTLEPQLSAIKVTKFTDVLRTQD</sequence>
<dbReference type="EnsemblBacteria" id="ABK77396">
    <property type="protein sequence ID" value="ABK77396"/>
    <property type="gene ID" value="CENSYa_0763"/>
</dbReference>
<dbReference type="EMBL" id="DP000238">
    <property type="protein sequence ID" value="ABK77396.1"/>
    <property type="molecule type" value="Genomic_DNA"/>
</dbReference>
<protein>
    <submittedName>
        <fullName evidence="2">Uncharacterized protein</fullName>
    </submittedName>
</protein>
<gene>
    <name evidence="2" type="ordered locus">CENSYa_0763</name>
</gene>
<feature type="region of interest" description="Disordered" evidence="1">
    <location>
        <begin position="119"/>
        <end position="139"/>
    </location>
</feature>
<reference evidence="2 3" key="1">
    <citation type="journal article" date="2006" name="Proc. Natl. Acad. Sci. U.S.A.">
        <title>Genomic analysis of the uncultivated marine crenarchaeote Cenarchaeum symbiosum.</title>
        <authorList>
            <person name="Hallam S.J."/>
            <person name="Konstantinidis K.T."/>
            <person name="Putnam N."/>
            <person name="Schleper C."/>
            <person name="Watanabe Y."/>
            <person name="Sugahara J."/>
            <person name="Preston C."/>
            <person name="de la Torre J."/>
            <person name="Richardson P.M."/>
            <person name="DeLong E.F."/>
        </authorList>
    </citation>
    <scope>NUCLEOTIDE SEQUENCE [LARGE SCALE GENOMIC DNA]</scope>
    <source>
        <strain evidence="3">A</strain>
    </source>
</reference>
<dbReference type="Proteomes" id="UP000000758">
    <property type="component" value="Chromosome"/>
</dbReference>
<dbReference type="KEGG" id="csy:CENSYa_0763"/>
<dbReference type="HOGENOM" id="CLU_1590798_0_0_2"/>
<organism evidence="2 3">
    <name type="scientific">Cenarchaeum symbiosum (strain A)</name>
    <dbReference type="NCBI Taxonomy" id="414004"/>
    <lineage>
        <taxon>Archaea</taxon>
        <taxon>Nitrososphaerota</taxon>
        <taxon>Candidatus Cenarchaeales</taxon>
        <taxon>Candidatus Cenarchaeaceae</taxon>
        <taxon>Candidatus Cenarchaeum</taxon>
    </lineage>
</organism>
<proteinExistence type="predicted"/>
<accession>A0RVM9</accession>
<evidence type="ECO:0000313" key="3">
    <source>
        <dbReference type="Proteomes" id="UP000000758"/>
    </source>
</evidence>
<evidence type="ECO:0000313" key="2">
    <source>
        <dbReference type="EMBL" id="ABK77396.1"/>
    </source>
</evidence>